<evidence type="ECO:0000256" key="9">
    <source>
        <dbReference type="ARBA" id="ARBA00022723"/>
    </source>
</evidence>
<keyword evidence="10" id="KW-0677">Repeat</keyword>
<sequence>MKRLSARRRHPLAAVVVLLLALGVVGGLYATFAPSGTAEAADDASSLQIQEGKGLYITSCSSCHGLNAEGTSDGPPIAGVGAASVDFQVGTGRMPLQSRENQGPRKKQFFTEKETAAIVAYVASIAPGGAPVPAPEQYATDGDLQEGGEIFRTNCASCHNFIGKGGALTQGKYAPNLTEVDPKHIYEAMVTGAGKGAMPTFSDGILTPDQKKDVITYIKSIHEQPDPGGFAAGRIGPVAEGLLVWTAVIGALIGAAVWLGARPS</sequence>
<comment type="subunit">
    <text evidence="17">The cytochrome bc1 complex is composed of a cytochrome b (QcrB), the Rieske iron-sulfur protein (QcrA) and a diheme cytochrome c (QcrC) subunit.</text>
</comment>
<evidence type="ECO:0000256" key="1">
    <source>
        <dbReference type="ARBA" id="ARBA00004651"/>
    </source>
</evidence>
<feature type="transmembrane region" description="Helical" evidence="17">
    <location>
        <begin position="242"/>
        <end position="261"/>
    </location>
</feature>
<keyword evidence="14 17" id="KW-0408">Iron</keyword>
<keyword evidence="12 17" id="KW-0249">Electron transport</keyword>
<evidence type="ECO:0000256" key="11">
    <source>
        <dbReference type="ARBA" id="ARBA00022967"/>
    </source>
</evidence>
<dbReference type="PANTHER" id="PTHR33751">
    <property type="entry name" value="CBB3-TYPE CYTOCHROME C OXIDASE SUBUNIT FIXP"/>
    <property type="match status" value="1"/>
</dbReference>
<keyword evidence="7 17" id="KW-0679">Respiratory chain</keyword>
<comment type="caution">
    <text evidence="17">Lacks conserved residue(s) required for the propagation of feature annotation.</text>
</comment>
<dbReference type="PROSITE" id="PS51007">
    <property type="entry name" value="CYTC"/>
    <property type="match status" value="2"/>
</dbReference>
<dbReference type="Pfam" id="PF00034">
    <property type="entry name" value="Cytochrom_C"/>
    <property type="match status" value="1"/>
</dbReference>
<dbReference type="Gene3D" id="1.10.760.10">
    <property type="entry name" value="Cytochrome c-like domain"/>
    <property type="match status" value="2"/>
</dbReference>
<keyword evidence="11 17" id="KW-1278">Translocase</keyword>
<comment type="subcellular location">
    <subcellularLocation>
        <location evidence="1 17">Cell membrane</location>
        <topology evidence="1 17">Multi-pass membrane protein</topology>
    </subcellularLocation>
</comment>
<name>A0ABN1H6L3_9ACTN</name>
<keyword evidence="9 17" id="KW-0479">Metal-binding</keyword>
<keyword evidence="4 17" id="KW-0813">Transport</keyword>
<protein>
    <recommendedName>
        <fullName evidence="3 17">Cytochrome bc1 complex cytochrome c subunit</fullName>
        <ecNumber evidence="2 17">7.1.1.8</ecNumber>
    </recommendedName>
</protein>
<evidence type="ECO:0000256" key="5">
    <source>
        <dbReference type="ARBA" id="ARBA00022475"/>
    </source>
</evidence>
<keyword evidence="20" id="KW-1185">Reference proteome</keyword>
<keyword evidence="15 17" id="KW-0472">Membrane</keyword>
<evidence type="ECO:0000256" key="4">
    <source>
        <dbReference type="ARBA" id="ARBA00022448"/>
    </source>
</evidence>
<evidence type="ECO:0000256" key="3">
    <source>
        <dbReference type="ARBA" id="ARBA00017819"/>
    </source>
</evidence>
<organism evidence="19 20">
    <name type="scientific">Sporichthya brevicatena</name>
    <dbReference type="NCBI Taxonomy" id="171442"/>
    <lineage>
        <taxon>Bacteria</taxon>
        <taxon>Bacillati</taxon>
        <taxon>Actinomycetota</taxon>
        <taxon>Actinomycetes</taxon>
        <taxon>Sporichthyales</taxon>
        <taxon>Sporichthyaceae</taxon>
        <taxon>Sporichthya</taxon>
    </lineage>
</organism>
<comment type="caution">
    <text evidence="19">The sequence shown here is derived from an EMBL/GenBank/DDBJ whole genome shotgun (WGS) entry which is preliminary data.</text>
</comment>
<evidence type="ECO:0000256" key="2">
    <source>
        <dbReference type="ARBA" id="ARBA00012951"/>
    </source>
</evidence>
<keyword evidence="13 17" id="KW-1133">Transmembrane helix</keyword>
<evidence type="ECO:0000256" key="12">
    <source>
        <dbReference type="ARBA" id="ARBA00022982"/>
    </source>
</evidence>
<feature type="domain" description="Cytochrome c" evidence="18">
    <location>
        <begin position="142"/>
        <end position="222"/>
    </location>
</feature>
<keyword evidence="5 17" id="KW-1003">Cell membrane</keyword>
<dbReference type="InterPro" id="IPR009056">
    <property type="entry name" value="Cyt_c-like_dom"/>
</dbReference>
<proteinExistence type="predicted"/>
<evidence type="ECO:0000256" key="8">
    <source>
        <dbReference type="ARBA" id="ARBA00022692"/>
    </source>
</evidence>
<evidence type="ECO:0000256" key="14">
    <source>
        <dbReference type="ARBA" id="ARBA00023004"/>
    </source>
</evidence>
<reference evidence="19 20" key="1">
    <citation type="journal article" date="2019" name="Int. J. Syst. Evol. Microbiol.">
        <title>The Global Catalogue of Microorganisms (GCM) 10K type strain sequencing project: providing services to taxonomists for standard genome sequencing and annotation.</title>
        <authorList>
            <consortium name="The Broad Institute Genomics Platform"/>
            <consortium name="The Broad Institute Genome Sequencing Center for Infectious Disease"/>
            <person name="Wu L."/>
            <person name="Ma J."/>
        </authorList>
    </citation>
    <scope>NUCLEOTIDE SEQUENCE [LARGE SCALE GENOMIC DNA]</scope>
    <source>
        <strain evidence="19 20">JCM 10671</strain>
    </source>
</reference>
<evidence type="ECO:0000256" key="6">
    <source>
        <dbReference type="ARBA" id="ARBA00022617"/>
    </source>
</evidence>
<evidence type="ECO:0000256" key="13">
    <source>
        <dbReference type="ARBA" id="ARBA00022989"/>
    </source>
</evidence>
<evidence type="ECO:0000256" key="16">
    <source>
        <dbReference type="ARBA" id="ARBA00029351"/>
    </source>
</evidence>
<evidence type="ECO:0000256" key="7">
    <source>
        <dbReference type="ARBA" id="ARBA00022660"/>
    </source>
</evidence>
<dbReference type="Proteomes" id="UP001500957">
    <property type="component" value="Unassembled WGS sequence"/>
</dbReference>
<keyword evidence="8 17" id="KW-0812">Transmembrane</keyword>
<evidence type="ECO:0000313" key="20">
    <source>
        <dbReference type="Proteomes" id="UP001500957"/>
    </source>
</evidence>
<keyword evidence="6 17" id="KW-0349">Heme</keyword>
<dbReference type="InterPro" id="IPR009152">
    <property type="entry name" value="bc1_cytC-su"/>
</dbReference>
<dbReference type="EC" id="7.1.1.8" evidence="2 17"/>
<dbReference type="PIRSF" id="PIRSF000007">
    <property type="entry name" value="Ubiq_cycred_cyc"/>
    <property type="match status" value="1"/>
</dbReference>
<evidence type="ECO:0000256" key="17">
    <source>
        <dbReference type="PIRNR" id="PIRNR000007"/>
    </source>
</evidence>
<dbReference type="EMBL" id="BAAAHE010000037">
    <property type="protein sequence ID" value="GAA0630169.1"/>
    <property type="molecule type" value="Genomic_DNA"/>
</dbReference>
<dbReference type="RefSeq" id="WP_344607550.1">
    <property type="nucleotide sequence ID" value="NZ_BAAAHE010000037.1"/>
</dbReference>
<dbReference type="InterPro" id="IPR036909">
    <property type="entry name" value="Cyt_c-like_dom_sf"/>
</dbReference>
<dbReference type="InterPro" id="IPR050597">
    <property type="entry name" value="Cytochrome_c_Oxidase_Subunit"/>
</dbReference>
<evidence type="ECO:0000313" key="19">
    <source>
        <dbReference type="EMBL" id="GAA0630169.1"/>
    </source>
</evidence>
<evidence type="ECO:0000256" key="15">
    <source>
        <dbReference type="ARBA" id="ARBA00023136"/>
    </source>
</evidence>
<dbReference type="SUPFAM" id="SSF46626">
    <property type="entry name" value="Cytochrome c"/>
    <property type="match status" value="2"/>
</dbReference>
<evidence type="ECO:0000256" key="10">
    <source>
        <dbReference type="ARBA" id="ARBA00022737"/>
    </source>
</evidence>
<gene>
    <name evidence="19" type="ORF">GCM10009547_37370</name>
</gene>
<evidence type="ECO:0000259" key="18">
    <source>
        <dbReference type="PROSITE" id="PS51007"/>
    </source>
</evidence>
<feature type="domain" description="Cytochrome c" evidence="18">
    <location>
        <begin position="47"/>
        <end position="126"/>
    </location>
</feature>
<comment type="catalytic activity">
    <reaction evidence="16 17">
        <text>a quinol + 2 Fe(III)-[cytochrome c](out) = a quinone + 2 Fe(II)-[cytochrome c](out) + 2 H(+)(out)</text>
        <dbReference type="Rhea" id="RHEA:11484"/>
        <dbReference type="Rhea" id="RHEA-COMP:10350"/>
        <dbReference type="Rhea" id="RHEA-COMP:14399"/>
        <dbReference type="ChEBI" id="CHEBI:15378"/>
        <dbReference type="ChEBI" id="CHEBI:24646"/>
        <dbReference type="ChEBI" id="CHEBI:29033"/>
        <dbReference type="ChEBI" id="CHEBI:29034"/>
        <dbReference type="ChEBI" id="CHEBI:132124"/>
        <dbReference type="EC" id="7.1.1.8"/>
    </reaction>
</comment>
<dbReference type="Pfam" id="PF13442">
    <property type="entry name" value="Cytochrome_CBB3"/>
    <property type="match status" value="1"/>
</dbReference>
<dbReference type="PANTHER" id="PTHR33751:SF13">
    <property type="entry name" value="CYTOCHROME BC1 COMPLEX CYTOCHROME C SUBUNIT"/>
    <property type="match status" value="1"/>
</dbReference>
<accession>A0ABN1H6L3</accession>